<evidence type="ECO:0000313" key="10">
    <source>
        <dbReference type="Proteomes" id="UP000240542"/>
    </source>
</evidence>
<evidence type="ECO:0000256" key="7">
    <source>
        <dbReference type="SAM" id="MobiDB-lite"/>
    </source>
</evidence>
<evidence type="ECO:0000256" key="6">
    <source>
        <dbReference type="ARBA" id="ARBA00023136"/>
    </source>
</evidence>
<feature type="region of interest" description="Disordered" evidence="7">
    <location>
        <begin position="1173"/>
        <end position="1201"/>
    </location>
</feature>
<dbReference type="InterPro" id="IPR043149">
    <property type="entry name" value="TagF_N"/>
</dbReference>
<evidence type="ECO:0000256" key="3">
    <source>
        <dbReference type="ARBA" id="ARBA00022475"/>
    </source>
</evidence>
<accession>A0A2P8D6W3</accession>
<keyword evidence="6" id="KW-0472">Membrane</keyword>
<dbReference type="SUPFAM" id="SSF53756">
    <property type="entry name" value="UDP-Glycosyltransferase/glycogen phosphorylase"/>
    <property type="match status" value="1"/>
</dbReference>
<evidence type="ECO:0000256" key="2">
    <source>
        <dbReference type="ARBA" id="ARBA00010488"/>
    </source>
</evidence>
<dbReference type="Gene3D" id="3.40.50.11820">
    <property type="match status" value="1"/>
</dbReference>
<comment type="caution">
    <text evidence="9">The sequence shown here is derived from an EMBL/GenBank/DDBJ whole genome shotgun (WGS) entry which is preliminary data.</text>
</comment>
<keyword evidence="10" id="KW-1185">Reference proteome</keyword>
<protein>
    <submittedName>
        <fullName evidence="9">CDP-glycerol:poly(Glycerophosphate) glycerophosphotransferase</fullName>
    </submittedName>
</protein>
<evidence type="ECO:0000256" key="1">
    <source>
        <dbReference type="ARBA" id="ARBA00004202"/>
    </source>
</evidence>
<dbReference type="Pfam" id="PF00535">
    <property type="entry name" value="Glycos_transf_2"/>
    <property type="match status" value="1"/>
</dbReference>
<dbReference type="GO" id="GO:0005886">
    <property type="term" value="C:plasma membrane"/>
    <property type="evidence" value="ECO:0007669"/>
    <property type="project" value="UniProtKB-SubCell"/>
</dbReference>
<evidence type="ECO:0000256" key="4">
    <source>
        <dbReference type="ARBA" id="ARBA00022679"/>
    </source>
</evidence>
<dbReference type="PANTHER" id="PTHR37316:SF3">
    <property type="entry name" value="TEICHOIC ACID GLYCEROL-PHOSPHATE TRANSFERASE"/>
    <property type="match status" value="1"/>
</dbReference>
<dbReference type="CDD" id="cd00761">
    <property type="entry name" value="Glyco_tranf_GTA_type"/>
    <property type="match status" value="1"/>
</dbReference>
<evidence type="ECO:0000313" key="9">
    <source>
        <dbReference type="EMBL" id="PSK92948.1"/>
    </source>
</evidence>
<evidence type="ECO:0000259" key="8">
    <source>
        <dbReference type="Pfam" id="PF00535"/>
    </source>
</evidence>
<dbReference type="InterPro" id="IPR007554">
    <property type="entry name" value="Glycerophosphate_synth"/>
</dbReference>
<dbReference type="InterPro" id="IPR043148">
    <property type="entry name" value="TagF_C"/>
</dbReference>
<dbReference type="Gene3D" id="3.90.550.10">
    <property type="entry name" value="Spore Coat Polysaccharide Biosynthesis Protein SpsA, Chain A"/>
    <property type="match status" value="1"/>
</dbReference>
<dbReference type="OrthoDB" id="3183633at2"/>
<dbReference type="InterPro" id="IPR001173">
    <property type="entry name" value="Glyco_trans_2-like"/>
</dbReference>
<dbReference type="Proteomes" id="UP000240542">
    <property type="component" value="Unassembled WGS sequence"/>
</dbReference>
<dbReference type="Gene3D" id="3.40.50.12580">
    <property type="match status" value="1"/>
</dbReference>
<dbReference type="PANTHER" id="PTHR37316">
    <property type="entry name" value="TEICHOIC ACID GLYCEROL-PHOSPHATE PRIMASE"/>
    <property type="match status" value="1"/>
</dbReference>
<sequence>MVTLSVVVPIYNVERYLEECLRSLAGQSLADLEVIMVDDGSPDSSAAIAERFAADDPRFVLVRQPNAGLGAARNRGIDTAAGEYLTFVDSDDVIPPYAFGAMVNRLRESGSDFASGNVHRLNELGTHQSPMHRKIFRTEGRRTHISERETLLIDRLATNKVWRRSFWDTHKLRFPEGVLYEDVSVVIPAHFLAEAVDVLTVPVYLWRERPSDDKSITQDRLHIKGLQDRFRAVREVSDFLRERGLDEGRRNWDATALGSDLRIFMQVLDDAGEEFRAEFLRLGNDYLDTVDPATLPRLKSIERLKWHLVRRSMLPELLEVLTFNKSVEQRKARAVRHGTRYYSEYPFKDDPAAAVPREVYRLDGELVIRQKAERIEWRDGRLVVTGRACLRSLRPNRRIQQYMRAWLVNPETGARVRVPVTAHRANEYLLPPDAATARRDWGGYEISIDPAKLRTSGGYAPGSWFVELWMLNRGIVRRARLGKPQPGAPQRPAAHEVAPGVWVRPGWQGTDGLRLDVDPLRAQLTGHRTDGGELELTGVLGTGSGDATGLRLTRLPGDHWIDIALDPAEPAAKGGAGFSARVALADLADGFAERSAIAGGPAASERWDLRLLHGDRVGARLSLADTAEEGRYHGAHGEAGVERESAGWALVRMGRAHPVITEAGWDGDRLTVAGVFHDSGAGLSLVVRAQGRMEEHVVPLTLDDSRFRVSLRPTALPAFGAEVPLGPGGYRFSVRRTLGPDTFEDRFARVAHALLPELPARTEVGGRAVSVDAVRYDVPVLTVGSALPPAEQGAYAQQRLRERVYPRLREQPVAPGALFESYSGKQYSDSPRGIYEELRRRSPDFPASWIVRERQIALPEGLTEVPHTGRGYFEGLARSEHVVTNAHLPTWFAKRPGQTVVQTWHGSMLKRIGFDIERVQFASRDYHERLAREVAQWDYLVSPSPWATPILRRAFRFEGEILETGYPRNDLFHAPERDALTERVRERLGLPAGKKVVLYAPTWRDDKFYSRGKYKLDLHLDLQAMQRRLGDDHVLLVRRHPNIVDRVPNTGGGFVHDVSTYPEIQELFLVADVLITDYSSLMFDFANTGRPMLFFTYDLADYRDNLRGFYFDFGETAPGPLLETSDQVIDALRDIDAVHAAHADRYEAFTAQFCPLDDGKAAARIADRLFPGIADRSDRSDGPAAAGTPNAPRPTEEDAHR</sequence>
<keyword evidence="3" id="KW-1003">Cell membrane</keyword>
<dbReference type="GO" id="GO:0019350">
    <property type="term" value="P:teichoic acid biosynthetic process"/>
    <property type="evidence" value="ECO:0007669"/>
    <property type="project" value="UniProtKB-KW"/>
</dbReference>
<gene>
    <name evidence="9" type="ORF">CLV63_117157</name>
</gene>
<keyword evidence="4 9" id="KW-0808">Transferase</keyword>
<dbReference type="SUPFAM" id="SSF53448">
    <property type="entry name" value="Nucleotide-diphospho-sugar transferases"/>
    <property type="match status" value="1"/>
</dbReference>
<name>A0A2P8D6W3_9ACTN</name>
<dbReference type="EMBL" id="PYGA01000017">
    <property type="protein sequence ID" value="PSK92948.1"/>
    <property type="molecule type" value="Genomic_DNA"/>
</dbReference>
<dbReference type="AlphaFoldDB" id="A0A2P8D6W3"/>
<keyword evidence="5" id="KW-0777">Teichoic acid biosynthesis</keyword>
<feature type="domain" description="Glycosyltransferase 2-like" evidence="8">
    <location>
        <begin position="5"/>
        <end position="143"/>
    </location>
</feature>
<evidence type="ECO:0000256" key="5">
    <source>
        <dbReference type="ARBA" id="ARBA00022944"/>
    </source>
</evidence>
<dbReference type="InterPro" id="IPR029044">
    <property type="entry name" value="Nucleotide-diphossugar_trans"/>
</dbReference>
<dbReference type="Pfam" id="PF04464">
    <property type="entry name" value="Glyphos_transf"/>
    <property type="match status" value="1"/>
</dbReference>
<organism evidence="9 10">
    <name type="scientific">Murinocardiopsis flavida</name>
    <dbReference type="NCBI Taxonomy" id="645275"/>
    <lineage>
        <taxon>Bacteria</taxon>
        <taxon>Bacillati</taxon>
        <taxon>Actinomycetota</taxon>
        <taxon>Actinomycetes</taxon>
        <taxon>Streptosporangiales</taxon>
        <taxon>Nocardiopsidaceae</taxon>
        <taxon>Murinocardiopsis</taxon>
    </lineage>
</organism>
<reference evidence="9 10" key="1">
    <citation type="submission" date="2018-03" db="EMBL/GenBank/DDBJ databases">
        <title>Genomic Encyclopedia of Archaeal and Bacterial Type Strains, Phase II (KMG-II): from individual species to whole genera.</title>
        <authorList>
            <person name="Goeker M."/>
        </authorList>
    </citation>
    <scope>NUCLEOTIDE SEQUENCE [LARGE SCALE GENOMIC DNA]</scope>
    <source>
        <strain evidence="9 10">DSM 45312</strain>
    </source>
</reference>
<proteinExistence type="inferred from homology"/>
<dbReference type="GO" id="GO:0047355">
    <property type="term" value="F:CDP-glycerol glycerophosphotransferase activity"/>
    <property type="evidence" value="ECO:0007669"/>
    <property type="project" value="InterPro"/>
</dbReference>
<dbReference type="InterPro" id="IPR051612">
    <property type="entry name" value="Teichoic_Acid_Biosynth"/>
</dbReference>
<comment type="similarity">
    <text evidence="2">Belongs to the CDP-glycerol glycerophosphotransferase family.</text>
</comment>
<comment type="subcellular location">
    <subcellularLocation>
        <location evidence="1">Cell membrane</location>
        <topology evidence="1">Peripheral membrane protein</topology>
    </subcellularLocation>
</comment>